<dbReference type="AlphaFoldDB" id="A0A8C4N908"/>
<name>A0A8C4N908_EPTBU</name>
<accession>A0A8C4N908</accession>
<reference evidence="1" key="1">
    <citation type="submission" date="2025-08" db="UniProtKB">
        <authorList>
            <consortium name="Ensembl"/>
        </authorList>
    </citation>
    <scope>IDENTIFICATION</scope>
</reference>
<dbReference type="GeneTree" id="ENSGT00930000152922"/>
<proteinExistence type="predicted"/>
<dbReference type="Ensembl" id="ENSEBUT00000002946.1">
    <property type="protein sequence ID" value="ENSEBUP00000002590.1"/>
    <property type="gene ID" value="ENSEBUG00000001990.1"/>
</dbReference>
<reference evidence="1" key="2">
    <citation type="submission" date="2025-09" db="UniProtKB">
        <authorList>
            <consortium name="Ensembl"/>
        </authorList>
    </citation>
    <scope>IDENTIFICATION</scope>
</reference>
<protein>
    <submittedName>
        <fullName evidence="1">Uncharacterized protein</fullName>
    </submittedName>
</protein>
<dbReference type="Proteomes" id="UP000694388">
    <property type="component" value="Unplaced"/>
</dbReference>
<evidence type="ECO:0000313" key="2">
    <source>
        <dbReference type="Proteomes" id="UP000694388"/>
    </source>
</evidence>
<evidence type="ECO:0000313" key="1">
    <source>
        <dbReference type="Ensembl" id="ENSEBUP00000002590.1"/>
    </source>
</evidence>
<sequence>MELNLQVDELDSNLLSVEEIVSEIQNENTAFATTWGEIVGLVEDLVSDQDPQNEQDLEWDDFGVPWNSLTCMELNLQVDELDSNLLSVEEIVSEIQNENTAFATTWGEIVGLVEDLVSDQDPQNEQDLEWDDFGVPWNSLTCMELNLQVDELDSNLLSVEEIVSEIRNENTAFATTWGEIVGLVEDLVSDQDPQNELGLEWDDFGVLGD</sequence>
<organism evidence="1 2">
    <name type="scientific">Eptatretus burgeri</name>
    <name type="common">Inshore hagfish</name>
    <dbReference type="NCBI Taxonomy" id="7764"/>
    <lineage>
        <taxon>Eukaryota</taxon>
        <taxon>Metazoa</taxon>
        <taxon>Chordata</taxon>
        <taxon>Craniata</taxon>
        <taxon>Vertebrata</taxon>
        <taxon>Cyclostomata</taxon>
        <taxon>Myxini</taxon>
        <taxon>Myxiniformes</taxon>
        <taxon>Myxinidae</taxon>
        <taxon>Eptatretinae</taxon>
        <taxon>Eptatretus</taxon>
    </lineage>
</organism>
<keyword evidence="2" id="KW-1185">Reference proteome</keyword>